<dbReference type="Bgee" id="ENSOCUG00000023285">
    <property type="expression patterns" value="Expressed in testis and 13 other cell types or tissues"/>
</dbReference>
<feature type="region of interest" description="Disordered" evidence="1">
    <location>
        <begin position="47"/>
        <end position="70"/>
    </location>
</feature>
<evidence type="ECO:0008006" key="4">
    <source>
        <dbReference type="Google" id="ProtNLM"/>
    </source>
</evidence>
<evidence type="ECO:0000256" key="1">
    <source>
        <dbReference type="SAM" id="MobiDB-lite"/>
    </source>
</evidence>
<accession>A0A5F9C1K9</accession>
<evidence type="ECO:0000313" key="3">
    <source>
        <dbReference type="Proteomes" id="UP000001811"/>
    </source>
</evidence>
<gene>
    <name evidence="2" type="primary">TROAP</name>
</gene>
<name>A0A5F9C1K9_RABIT</name>
<reference evidence="2 3" key="1">
    <citation type="journal article" date="2011" name="Nature">
        <title>A high-resolution map of human evolutionary constraint using 29 mammals.</title>
        <authorList>
            <person name="Lindblad-Toh K."/>
            <person name="Garber M."/>
            <person name="Zuk O."/>
            <person name="Lin M.F."/>
            <person name="Parker B.J."/>
            <person name="Washietl S."/>
            <person name="Kheradpour P."/>
            <person name="Ernst J."/>
            <person name="Jordan G."/>
            <person name="Mauceli E."/>
            <person name="Ward L.D."/>
            <person name="Lowe C.B."/>
            <person name="Holloway A.K."/>
            <person name="Clamp M."/>
            <person name="Gnerre S."/>
            <person name="Alfoldi J."/>
            <person name="Beal K."/>
            <person name="Chang J."/>
            <person name="Clawson H."/>
            <person name="Cuff J."/>
            <person name="Di Palma F."/>
            <person name="Fitzgerald S."/>
            <person name="Flicek P."/>
            <person name="Guttman M."/>
            <person name="Hubisz M.J."/>
            <person name="Jaffe D.B."/>
            <person name="Jungreis I."/>
            <person name="Kent W.J."/>
            <person name="Kostka D."/>
            <person name="Lara M."/>
            <person name="Martins A.L."/>
            <person name="Massingham T."/>
            <person name="Moltke I."/>
            <person name="Raney B.J."/>
            <person name="Rasmussen M.D."/>
            <person name="Robinson J."/>
            <person name="Stark A."/>
            <person name="Vilella A.J."/>
            <person name="Wen J."/>
            <person name="Xie X."/>
            <person name="Zody M.C."/>
            <person name="Baldwin J."/>
            <person name="Bloom T."/>
            <person name="Chin C.W."/>
            <person name="Heiman D."/>
            <person name="Nicol R."/>
            <person name="Nusbaum C."/>
            <person name="Young S."/>
            <person name="Wilkinson J."/>
            <person name="Worley K.C."/>
            <person name="Kovar C.L."/>
            <person name="Muzny D.M."/>
            <person name="Gibbs R.A."/>
            <person name="Cree A."/>
            <person name="Dihn H.H."/>
            <person name="Fowler G."/>
            <person name="Jhangiani S."/>
            <person name="Joshi V."/>
            <person name="Lee S."/>
            <person name="Lewis L.R."/>
            <person name="Nazareth L.V."/>
            <person name="Okwuonu G."/>
            <person name="Santibanez J."/>
            <person name="Warren W.C."/>
            <person name="Mardis E.R."/>
            <person name="Weinstock G.M."/>
            <person name="Wilson R.K."/>
            <person name="Delehaunty K."/>
            <person name="Dooling D."/>
            <person name="Fronik C."/>
            <person name="Fulton L."/>
            <person name="Fulton B."/>
            <person name="Graves T."/>
            <person name="Minx P."/>
            <person name="Sodergren E."/>
            <person name="Birney E."/>
            <person name="Margulies E.H."/>
            <person name="Herrero J."/>
            <person name="Green E.D."/>
            <person name="Haussler D."/>
            <person name="Siepel A."/>
            <person name="Goldman N."/>
            <person name="Pollard K.S."/>
            <person name="Pedersen J.S."/>
            <person name="Lander E.S."/>
            <person name="Kellis M."/>
        </authorList>
    </citation>
    <scope>NUCLEOTIDE SEQUENCE [LARGE SCALE GENOMIC DNA]</scope>
    <source>
        <strain evidence="2 3">Thorbecke inbred</strain>
    </source>
</reference>
<feature type="compositionally biased region" description="Pro residues" evidence="1">
    <location>
        <begin position="323"/>
        <end position="341"/>
    </location>
</feature>
<dbReference type="AlphaFoldDB" id="A0A5F9C1K9"/>
<organism evidence="2 3">
    <name type="scientific">Oryctolagus cuniculus</name>
    <name type="common">Rabbit</name>
    <dbReference type="NCBI Taxonomy" id="9986"/>
    <lineage>
        <taxon>Eukaryota</taxon>
        <taxon>Metazoa</taxon>
        <taxon>Chordata</taxon>
        <taxon>Craniata</taxon>
        <taxon>Vertebrata</taxon>
        <taxon>Euteleostomi</taxon>
        <taxon>Mammalia</taxon>
        <taxon>Eutheria</taxon>
        <taxon>Euarchontoglires</taxon>
        <taxon>Glires</taxon>
        <taxon>Lagomorpha</taxon>
        <taxon>Leporidae</taxon>
        <taxon>Oryctolagus</taxon>
    </lineage>
</organism>
<feature type="region of interest" description="Disordered" evidence="1">
    <location>
        <begin position="283"/>
        <end position="390"/>
    </location>
</feature>
<dbReference type="InterPro" id="IPR026133">
    <property type="entry name" value="Tastin"/>
</dbReference>
<reference evidence="2" key="2">
    <citation type="submission" date="2025-08" db="UniProtKB">
        <authorList>
            <consortium name="Ensembl"/>
        </authorList>
    </citation>
    <scope>IDENTIFICATION</scope>
    <source>
        <strain evidence="2">Thorbecke</strain>
    </source>
</reference>
<keyword evidence="3" id="KW-1185">Reference proteome</keyword>
<evidence type="ECO:0000313" key="2">
    <source>
        <dbReference type="Ensembl" id="ENSOCUP00000027651.1"/>
    </source>
</evidence>
<dbReference type="GeneTree" id="ENSGT00390000012132"/>
<proteinExistence type="predicted"/>
<dbReference type="EMBL" id="AAGW02058878">
    <property type="status" value="NOT_ANNOTATED_CDS"/>
    <property type="molecule type" value="Genomic_DNA"/>
</dbReference>
<sequence length="563" mass="59758">MKCCDVCKALSNGQVALATQCLLAAVLVVIRTTVSQASGLLLETPVQPASSLPEGEQEVVSHSDEGGGGPLGLAQRIPLREIQEITHTKDGQHSHLVPSPAPVTLPMPGRVAPPPVARPSPFGRAQRVPSPGASAATTSYSMLRRFTMRPKTRFTPIPSAPRVQQARWLRGLSPQSCQEEPALSWGQIAVQLFDQETSGELQEGPGDPLAAPPAVHSSGVPRLQELKMQRISVLQQLLRQEVEGLAGDKCVPLHGAPSLDMTELQPVLAEISRTVDVLEPASGTSRFHSELPQPCLPQGAQETRPCPATEPATPESCRGEVPEPSPQDQPRTPEPCPPVEPCPQGQARAPEACPRVEQAPSEACSLPPSPQPSCSQGAPATTSLTFSSQRPLCASPPIHSLQSPRPLAGQAGPSRLAPRALALRQRLKACLSAIYCFHEARLDDECAFYTSRAPPTGPSRVCTNPVATLLEWQDALVSRHPPSHPPPWPGPARLCGEWGRGRGRALAALQRGHWAGCLSGGRVPGCVTGVFSLSPEFHPSWFCCPAGLSTLSHLPPPACSSPF</sequence>
<dbReference type="Ensembl" id="ENSOCUT00000051021.1">
    <property type="protein sequence ID" value="ENSOCUP00000027651.1"/>
    <property type="gene ID" value="ENSOCUG00000023285.3"/>
</dbReference>
<dbReference type="PANTHER" id="PTHR15289:SF3">
    <property type="entry name" value="TASTIN"/>
    <property type="match status" value="1"/>
</dbReference>
<dbReference type="Proteomes" id="UP000001811">
    <property type="component" value="Chromosome 4"/>
</dbReference>
<dbReference type="PANTHER" id="PTHR15289">
    <property type="entry name" value="TASTIN"/>
    <property type="match status" value="1"/>
</dbReference>
<protein>
    <recommendedName>
        <fullName evidence="4">Trophinin associated protein</fullName>
    </recommendedName>
</protein>
<feature type="compositionally biased region" description="Polar residues" evidence="1">
    <location>
        <begin position="378"/>
        <end position="390"/>
    </location>
</feature>
<reference evidence="2" key="3">
    <citation type="submission" date="2025-09" db="UniProtKB">
        <authorList>
            <consortium name="Ensembl"/>
        </authorList>
    </citation>
    <scope>IDENTIFICATION</scope>
    <source>
        <strain evidence="2">Thorbecke</strain>
    </source>
</reference>